<organism evidence="2 3">
    <name type="scientific">Drosophila willistoni</name>
    <name type="common">Fruit fly</name>
    <dbReference type="NCBI Taxonomy" id="7260"/>
    <lineage>
        <taxon>Eukaryota</taxon>
        <taxon>Metazoa</taxon>
        <taxon>Ecdysozoa</taxon>
        <taxon>Arthropoda</taxon>
        <taxon>Hexapoda</taxon>
        <taxon>Insecta</taxon>
        <taxon>Pterygota</taxon>
        <taxon>Neoptera</taxon>
        <taxon>Endopterygota</taxon>
        <taxon>Diptera</taxon>
        <taxon>Brachycera</taxon>
        <taxon>Muscomorpha</taxon>
        <taxon>Ephydroidea</taxon>
        <taxon>Drosophilidae</taxon>
        <taxon>Drosophila</taxon>
        <taxon>Sophophora</taxon>
    </lineage>
</organism>
<dbReference type="EMBL" id="CH963857">
    <property type="protein sequence ID" value="EDW76204.1"/>
    <property type="molecule type" value="Genomic_DNA"/>
</dbReference>
<evidence type="ECO:0000256" key="1">
    <source>
        <dbReference type="SAM" id="Phobius"/>
    </source>
</evidence>
<dbReference type="InParanoid" id="B4MUK9"/>
<gene>
    <name evidence="2" type="primary">Dwil\GK15331</name>
    <name evidence="2" type="ORF">Dwil_GK15331</name>
</gene>
<feature type="transmembrane region" description="Helical" evidence="1">
    <location>
        <begin position="218"/>
        <end position="241"/>
    </location>
</feature>
<feature type="transmembrane region" description="Helical" evidence="1">
    <location>
        <begin position="179"/>
        <end position="198"/>
    </location>
</feature>
<dbReference type="HOGENOM" id="CLU_066320_1_0_1"/>
<dbReference type="PANTHER" id="PTHR12242:SF46">
    <property type="entry name" value="IP08657P-RELATED"/>
    <property type="match status" value="1"/>
</dbReference>
<keyword evidence="1" id="KW-0812">Transmembrane</keyword>
<accession>B4MUK9</accession>
<feature type="transmembrane region" description="Helical" evidence="1">
    <location>
        <begin position="81"/>
        <end position="102"/>
    </location>
</feature>
<keyword evidence="3" id="KW-1185">Reference proteome</keyword>
<dbReference type="InterPro" id="IPR049352">
    <property type="entry name" value="Rost"/>
</dbReference>
<dbReference type="AlphaFoldDB" id="B4MUK9"/>
<dbReference type="Proteomes" id="UP000007798">
    <property type="component" value="Unassembled WGS sequence"/>
</dbReference>
<dbReference type="PANTHER" id="PTHR12242">
    <property type="entry name" value="OS02G0130600 PROTEIN-RELATED"/>
    <property type="match status" value="1"/>
</dbReference>
<feature type="transmembrane region" description="Helical" evidence="1">
    <location>
        <begin position="114"/>
        <end position="139"/>
    </location>
</feature>
<dbReference type="FunCoup" id="B4MUK9">
    <property type="interactions" value="18"/>
</dbReference>
<dbReference type="Pfam" id="PF21534">
    <property type="entry name" value="Rost"/>
    <property type="match status" value="1"/>
</dbReference>
<protein>
    <submittedName>
        <fullName evidence="2">Uncharacterized protein</fullName>
    </submittedName>
</protein>
<dbReference type="eggNOG" id="ENOG502S8CX">
    <property type="taxonomic scope" value="Eukaryota"/>
</dbReference>
<sequence>MRDPNEESCCQPFKEEFQRSKFSLHHDEPGVFCRSQWQRGDRSFIWLLYRWFLAAFFGTGVIMSLSNSFDNGRWFVFLTDWGFTLCFYACAYGAMVATIYFIKPSYFAPGSWSLKIYWISHYTTTVLAFMITLVFWAALYPSMPGMADDIYNIWAHATNTAFMLLDCFLVAFPTRLMHFIYPFIVGLTYGLFSLIYYLAGVKQPIYFILDWSDPGLAIGTICGCVVLVSCFCILVFWIYIFRRWLHGRCVKPEVTVTMETRAPAPEIVQRV</sequence>
<keyword evidence="1" id="KW-1133">Transmembrane helix</keyword>
<dbReference type="KEGG" id="dwi:6642854"/>
<dbReference type="OMA" id="CCCQPLV"/>
<dbReference type="GO" id="GO:0016020">
    <property type="term" value="C:membrane"/>
    <property type="evidence" value="ECO:0007669"/>
    <property type="project" value="TreeGrafter"/>
</dbReference>
<dbReference type="OrthoDB" id="419711at2759"/>
<dbReference type="PhylomeDB" id="B4MUK9"/>
<keyword evidence="1" id="KW-0472">Membrane</keyword>
<evidence type="ECO:0000313" key="2">
    <source>
        <dbReference type="EMBL" id="EDW76204.1"/>
    </source>
</evidence>
<name>B4MUK9_DROWI</name>
<proteinExistence type="predicted"/>
<feature type="transmembrane region" description="Helical" evidence="1">
    <location>
        <begin position="151"/>
        <end position="172"/>
    </location>
</feature>
<dbReference type="STRING" id="7260.B4MUK9"/>
<evidence type="ECO:0000313" key="3">
    <source>
        <dbReference type="Proteomes" id="UP000007798"/>
    </source>
</evidence>
<feature type="transmembrane region" description="Helical" evidence="1">
    <location>
        <begin position="44"/>
        <end position="69"/>
    </location>
</feature>
<reference evidence="2 3" key="1">
    <citation type="journal article" date="2007" name="Nature">
        <title>Evolution of genes and genomes on the Drosophila phylogeny.</title>
        <authorList>
            <consortium name="Drosophila 12 Genomes Consortium"/>
            <person name="Clark A.G."/>
            <person name="Eisen M.B."/>
            <person name="Smith D.R."/>
            <person name="Bergman C.M."/>
            <person name="Oliver B."/>
            <person name="Markow T.A."/>
            <person name="Kaufman T.C."/>
            <person name="Kellis M."/>
            <person name="Gelbart W."/>
            <person name="Iyer V.N."/>
            <person name="Pollard D.A."/>
            <person name="Sackton T.B."/>
            <person name="Larracuente A.M."/>
            <person name="Singh N.D."/>
            <person name="Abad J.P."/>
            <person name="Abt D.N."/>
            <person name="Adryan B."/>
            <person name="Aguade M."/>
            <person name="Akashi H."/>
            <person name="Anderson W.W."/>
            <person name="Aquadro C.F."/>
            <person name="Ardell D.H."/>
            <person name="Arguello R."/>
            <person name="Artieri C.G."/>
            <person name="Barbash D.A."/>
            <person name="Barker D."/>
            <person name="Barsanti P."/>
            <person name="Batterham P."/>
            <person name="Batzoglou S."/>
            <person name="Begun D."/>
            <person name="Bhutkar A."/>
            <person name="Blanco E."/>
            <person name="Bosak S.A."/>
            <person name="Bradley R.K."/>
            <person name="Brand A.D."/>
            <person name="Brent M.R."/>
            <person name="Brooks A.N."/>
            <person name="Brown R.H."/>
            <person name="Butlin R.K."/>
            <person name="Caggese C."/>
            <person name="Calvi B.R."/>
            <person name="Bernardo de Carvalho A."/>
            <person name="Caspi A."/>
            <person name="Castrezana S."/>
            <person name="Celniker S.E."/>
            <person name="Chang J.L."/>
            <person name="Chapple C."/>
            <person name="Chatterji S."/>
            <person name="Chinwalla A."/>
            <person name="Civetta A."/>
            <person name="Clifton S.W."/>
            <person name="Comeron J.M."/>
            <person name="Costello J.C."/>
            <person name="Coyne J.A."/>
            <person name="Daub J."/>
            <person name="David R.G."/>
            <person name="Delcher A.L."/>
            <person name="Delehaunty K."/>
            <person name="Do C.B."/>
            <person name="Ebling H."/>
            <person name="Edwards K."/>
            <person name="Eickbush T."/>
            <person name="Evans J.D."/>
            <person name="Filipski A."/>
            <person name="Findeiss S."/>
            <person name="Freyhult E."/>
            <person name="Fulton L."/>
            <person name="Fulton R."/>
            <person name="Garcia A.C."/>
            <person name="Gardiner A."/>
            <person name="Garfield D.A."/>
            <person name="Garvin B.E."/>
            <person name="Gibson G."/>
            <person name="Gilbert D."/>
            <person name="Gnerre S."/>
            <person name="Godfrey J."/>
            <person name="Good R."/>
            <person name="Gotea V."/>
            <person name="Gravely B."/>
            <person name="Greenberg A.J."/>
            <person name="Griffiths-Jones S."/>
            <person name="Gross S."/>
            <person name="Guigo R."/>
            <person name="Gustafson E.A."/>
            <person name="Haerty W."/>
            <person name="Hahn M.W."/>
            <person name="Halligan D.L."/>
            <person name="Halpern A.L."/>
            <person name="Halter G.M."/>
            <person name="Han M.V."/>
            <person name="Heger A."/>
            <person name="Hillier L."/>
            <person name="Hinrichs A.S."/>
            <person name="Holmes I."/>
            <person name="Hoskins R.A."/>
            <person name="Hubisz M.J."/>
            <person name="Hultmark D."/>
            <person name="Huntley M.A."/>
            <person name="Jaffe D.B."/>
            <person name="Jagadeeshan S."/>
            <person name="Jeck W.R."/>
            <person name="Johnson J."/>
            <person name="Jones C.D."/>
            <person name="Jordan W.C."/>
            <person name="Karpen G.H."/>
            <person name="Kataoka E."/>
            <person name="Keightley P.D."/>
            <person name="Kheradpour P."/>
            <person name="Kirkness E.F."/>
            <person name="Koerich L.B."/>
            <person name="Kristiansen K."/>
            <person name="Kudrna D."/>
            <person name="Kulathinal R.J."/>
            <person name="Kumar S."/>
            <person name="Kwok R."/>
            <person name="Lander E."/>
            <person name="Langley C.H."/>
            <person name="Lapoint R."/>
            <person name="Lazzaro B.P."/>
            <person name="Lee S.J."/>
            <person name="Levesque L."/>
            <person name="Li R."/>
            <person name="Lin C.F."/>
            <person name="Lin M.F."/>
            <person name="Lindblad-Toh K."/>
            <person name="Llopart A."/>
            <person name="Long M."/>
            <person name="Low L."/>
            <person name="Lozovsky E."/>
            <person name="Lu J."/>
            <person name="Luo M."/>
            <person name="Machado C.A."/>
            <person name="Makalowski W."/>
            <person name="Marzo M."/>
            <person name="Matsuda M."/>
            <person name="Matzkin L."/>
            <person name="McAllister B."/>
            <person name="McBride C.S."/>
            <person name="McKernan B."/>
            <person name="McKernan K."/>
            <person name="Mendez-Lago M."/>
            <person name="Minx P."/>
            <person name="Mollenhauer M.U."/>
            <person name="Montooth K."/>
            <person name="Mount S.M."/>
            <person name="Mu X."/>
            <person name="Myers E."/>
            <person name="Negre B."/>
            <person name="Newfeld S."/>
            <person name="Nielsen R."/>
            <person name="Noor M.A."/>
            <person name="O'Grady P."/>
            <person name="Pachter L."/>
            <person name="Papaceit M."/>
            <person name="Parisi M.J."/>
            <person name="Parisi M."/>
            <person name="Parts L."/>
            <person name="Pedersen J.S."/>
            <person name="Pesole G."/>
            <person name="Phillippy A.M."/>
            <person name="Ponting C.P."/>
            <person name="Pop M."/>
            <person name="Porcelli D."/>
            <person name="Powell J.R."/>
            <person name="Prohaska S."/>
            <person name="Pruitt K."/>
            <person name="Puig M."/>
            <person name="Quesneville H."/>
            <person name="Ram K.R."/>
            <person name="Rand D."/>
            <person name="Rasmussen M.D."/>
            <person name="Reed L.K."/>
            <person name="Reenan R."/>
            <person name="Reily A."/>
            <person name="Remington K.A."/>
            <person name="Rieger T.T."/>
            <person name="Ritchie M.G."/>
            <person name="Robin C."/>
            <person name="Rogers Y.H."/>
            <person name="Rohde C."/>
            <person name="Rozas J."/>
            <person name="Rubenfield M.J."/>
            <person name="Ruiz A."/>
            <person name="Russo S."/>
            <person name="Salzberg S.L."/>
            <person name="Sanchez-Gracia A."/>
            <person name="Saranga D.J."/>
            <person name="Sato H."/>
            <person name="Schaeffer S.W."/>
            <person name="Schatz M.C."/>
            <person name="Schlenke T."/>
            <person name="Schwartz R."/>
            <person name="Segarra C."/>
            <person name="Singh R.S."/>
            <person name="Sirot L."/>
            <person name="Sirota M."/>
            <person name="Sisneros N.B."/>
            <person name="Smith C.D."/>
            <person name="Smith T.F."/>
            <person name="Spieth J."/>
            <person name="Stage D.E."/>
            <person name="Stark A."/>
            <person name="Stephan W."/>
            <person name="Strausberg R.L."/>
            <person name="Strempel S."/>
            <person name="Sturgill D."/>
            <person name="Sutton G."/>
            <person name="Sutton G.G."/>
            <person name="Tao W."/>
            <person name="Teichmann S."/>
            <person name="Tobari Y.N."/>
            <person name="Tomimura Y."/>
            <person name="Tsolas J.M."/>
            <person name="Valente V.L."/>
            <person name="Venter E."/>
            <person name="Venter J.C."/>
            <person name="Vicario S."/>
            <person name="Vieira F.G."/>
            <person name="Vilella A.J."/>
            <person name="Villasante A."/>
            <person name="Walenz B."/>
            <person name="Wang J."/>
            <person name="Wasserman M."/>
            <person name="Watts T."/>
            <person name="Wilson D."/>
            <person name="Wilson R.K."/>
            <person name="Wing R.A."/>
            <person name="Wolfner M.F."/>
            <person name="Wong A."/>
            <person name="Wong G.K."/>
            <person name="Wu C.I."/>
            <person name="Wu G."/>
            <person name="Yamamoto D."/>
            <person name="Yang H.P."/>
            <person name="Yang S.P."/>
            <person name="Yorke J.A."/>
            <person name="Yoshida K."/>
            <person name="Zdobnov E."/>
            <person name="Zhang P."/>
            <person name="Zhang Y."/>
            <person name="Zimin A.V."/>
            <person name="Baldwin J."/>
            <person name="Abdouelleil A."/>
            <person name="Abdulkadir J."/>
            <person name="Abebe A."/>
            <person name="Abera B."/>
            <person name="Abreu J."/>
            <person name="Acer S.C."/>
            <person name="Aftuck L."/>
            <person name="Alexander A."/>
            <person name="An P."/>
            <person name="Anderson E."/>
            <person name="Anderson S."/>
            <person name="Arachi H."/>
            <person name="Azer M."/>
            <person name="Bachantsang P."/>
            <person name="Barry A."/>
            <person name="Bayul T."/>
            <person name="Berlin A."/>
            <person name="Bessette D."/>
            <person name="Bloom T."/>
            <person name="Blye J."/>
            <person name="Boguslavskiy L."/>
            <person name="Bonnet C."/>
            <person name="Boukhgalter B."/>
            <person name="Bourzgui I."/>
            <person name="Brown A."/>
            <person name="Cahill P."/>
            <person name="Channer S."/>
            <person name="Cheshatsang Y."/>
            <person name="Chuda L."/>
            <person name="Citroen M."/>
            <person name="Collymore A."/>
            <person name="Cooke P."/>
            <person name="Costello M."/>
            <person name="D'Aco K."/>
            <person name="Daza R."/>
            <person name="De Haan G."/>
            <person name="DeGray S."/>
            <person name="DeMaso C."/>
            <person name="Dhargay N."/>
            <person name="Dooley K."/>
            <person name="Dooley E."/>
            <person name="Doricent M."/>
            <person name="Dorje P."/>
            <person name="Dorjee K."/>
            <person name="Dupes A."/>
            <person name="Elong R."/>
            <person name="Falk J."/>
            <person name="Farina A."/>
            <person name="Faro S."/>
            <person name="Ferguson D."/>
            <person name="Fisher S."/>
            <person name="Foley C.D."/>
            <person name="Franke A."/>
            <person name="Friedrich D."/>
            <person name="Gadbois L."/>
            <person name="Gearin G."/>
            <person name="Gearin C.R."/>
            <person name="Giannoukos G."/>
            <person name="Goode T."/>
            <person name="Graham J."/>
            <person name="Grandbois E."/>
            <person name="Grewal S."/>
            <person name="Gyaltsen K."/>
            <person name="Hafez N."/>
            <person name="Hagos B."/>
            <person name="Hall J."/>
            <person name="Henson C."/>
            <person name="Hollinger A."/>
            <person name="Honan T."/>
            <person name="Huard M.D."/>
            <person name="Hughes L."/>
            <person name="Hurhula B."/>
            <person name="Husby M.E."/>
            <person name="Kamat A."/>
            <person name="Kanga B."/>
            <person name="Kashin S."/>
            <person name="Khazanovich D."/>
            <person name="Kisner P."/>
            <person name="Lance K."/>
            <person name="Lara M."/>
            <person name="Lee W."/>
            <person name="Lennon N."/>
            <person name="Letendre F."/>
            <person name="LeVine R."/>
            <person name="Lipovsky A."/>
            <person name="Liu X."/>
            <person name="Liu J."/>
            <person name="Liu S."/>
            <person name="Lokyitsang T."/>
            <person name="Lokyitsang Y."/>
            <person name="Lubonja R."/>
            <person name="Lui A."/>
            <person name="MacDonald P."/>
            <person name="Magnisalis V."/>
            <person name="Maru K."/>
            <person name="Matthews C."/>
            <person name="McCusker W."/>
            <person name="McDonough S."/>
            <person name="Mehta T."/>
            <person name="Meldrim J."/>
            <person name="Meneus L."/>
            <person name="Mihai O."/>
            <person name="Mihalev A."/>
            <person name="Mihova T."/>
            <person name="Mittelman R."/>
            <person name="Mlenga V."/>
            <person name="Montmayeur A."/>
            <person name="Mulrain L."/>
            <person name="Navidi A."/>
            <person name="Naylor J."/>
            <person name="Negash T."/>
            <person name="Nguyen T."/>
            <person name="Nguyen N."/>
            <person name="Nicol R."/>
            <person name="Norbu C."/>
            <person name="Norbu N."/>
            <person name="Novod N."/>
            <person name="O'Neill B."/>
            <person name="Osman S."/>
            <person name="Markiewicz E."/>
            <person name="Oyono O.L."/>
            <person name="Patti C."/>
            <person name="Phunkhang P."/>
            <person name="Pierre F."/>
            <person name="Priest M."/>
            <person name="Raghuraman S."/>
            <person name="Rege F."/>
            <person name="Reyes R."/>
            <person name="Rise C."/>
            <person name="Rogov P."/>
            <person name="Ross K."/>
            <person name="Ryan E."/>
            <person name="Settipalli S."/>
            <person name="Shea T."/>
            <person name="Sherpa N."/>
            <person name="Shi L."/>
            <person name="Shih D."/>
            <person name="Sparrow T."/>
            <person name="Spaulding J."/>
            <person name="Stalker J."/>
            <person name="Stange-Thomann N."/>
            <person name="Stavropoulos S."/>
            <person name="Stone C."/>
            <person name="Strader C."/>
            <person name="Tesfaye S."/>
            <person name="Thomson T."/>
            <person name="Thoulutsang Y."/>
            <person name="Thoulutsang D."/>
            <person name="Topham K."/>
            <person name="Topping I."/>
            <person name="Tsamla T."/>
            <person name="Vassiliev H."/>
            <person name="Vo A."/>
            <person name="Wangchuk T."/>
            <person name="Wangdi T."/>
            <person name="Weiand M."/>
            <person name="Wilkinson J."/>
            <person name="Wilson A."/>
            <person name="Yadav S."/>
            <person name="Young G."/>
            <person name="Yu Q."/>
            <person name="Zembek L."/>
            <person name="Zhong D."/>
            <person name="Zimmer A."/>
            <person name="Zwirko Z."/>
            <person name="Jaffe D.B."/>
            <person name="Alvarez P."/>
            <person name="Brockman W."/>
            <person name="Butler J."/>
            <person name="Chin C."/>
            <person name="Gnerre S."/>
            <person name="Grabherr M."/>
            <person name="Kleber M."/>
            <person name="Mauceli E."/>
            <person name="MacCallum I."/>
        </authorList>
    </citation>
    <scope>NUCLEOTIDE SEQUENCE [LARGE SCALE GENOMIC DNA]</scope>
    <source>
        <strain evidence="3">Tucson 14030-0811.24</strain>
    </source>
</reference>